<evidence type="ECO:0000259" key="1">
    <source>
        <dbReference type="Pfam" id="PF11955"/>
    </source>
</evidence>
<reference evidence="2 3" key="1">
    <citation type="submission" date="2018-02" db="EMBL/GenBank/DDBJ databases">
        <title>Draft genome of wild Prunus yedoensis var. nudiflora.</title>
        <authorList>
            <person name="Baek S."/>
            <person name="Kim J.-H."/>
            <person name="Choi K."/>
            <person name="Kim G.-B."/>
            <person name="Cho A."/>
            <person name="Jang H."/>
            <person name="Shin C.-H."/>
            <person name="Yu H.-J."/>
            <person name="Mun J.-H."/>
        </authorList>
    </citation>
    <scope>NUCLEOTIDE SEQUENCE [LARGE SCALE GENOMIC DNA]</scope>
    <source>
        <strain evidence="3">cv. Jeju island</strain>
        <tissue evidence="2">Leaf</tissue>
    </source>
</reference>
<dbReference type="Proteomes" id="UP000250321">
    <property type="component" value="Unassembled WGS sequence"/>
</dbReference>
<feature type="domain" description="PORR" evidence="1">
    <location>
        <begin position="4"/>
        <end position="98"/>
    </location>
</feature>
<organism evidence="2 3">
    <name type="scientific">Prunus yedoensis var. nudiflora</name>
    <dbReference type="NCBI Taxonomy" id="2094558"/>
    <lineage>
        <taxon>Eukaryota</taxon>
        <taxon>Viridiplantae</taxon>
        <taxon>Streptophyta</taxon>
        <taxon>Embryophyta</taxon>
        <taxon>Tracheophyta</taxon>
        <taxon>Spermatophyta</taxon>
        <taxon>Magnoliopsida</taxon>
        <taxon>eudicotyledons</taxon>
        <taxon>Gunneridae</taxon>
        <taxon>Pentapetalae</taxon>
        <taxon>rosids</taxon>
        <taxon>fabids</taxon>
        <taxon>Rosales</taxon>
        <taxon>Rosaceae</taxon>
        <taxon>Amygdaloideae</taxon>
        <taxon>Amygdaleae</taxon>
        <taxon>Prunus</taxon>
    </lineage>
</organism>
<gene>
    <name evidence="2" type="ORF">Pyn_26844</name>
</gene>
<comment type="caution">
    <text evidence="2">The sequence shown here is derived from an EMBL/GenBank/DDBJ whole genome shotgun (WGS) entry which is preliminary data.</text>
</comment>
<dbReference type="AlphaFoldDB" id="A0A314Y7R8"/>
<name>A0A314Y7R8_PRUYE</name>
<keyword evidence="3" id="KW-1185">Reference proteome</keyword>
<sequence length="104" mass="12262">MKWKKDSYYDSIEQIHKSIVLKPIISLKNCISQDPNGCIPISDVSKRGIQLEVPMKVARFLRLYPSIFEEFTGPQYNLPWFRLTPEADEIDREEKRFMRIAGRT</sequence>
<dbReference type="EMBL" id="PJQY01001530">
    <property type="protein sequence ID" value="PQQ01817.1"/>
    <property type="molecule type" value="Genomic_DNA"/>
</dbReference>
<dbReference type="Pfam" id="PF11955">
    <property type="entry name" value="PORR"/>
    <property type="match status" value="1"/>
</dbReference>
<dbReference type="GO" id="GO:0003723">
    <property type="term" value="F:RNA binding"/>
    <property type="evidence" value="ECO:0007669"/>
    <property type="project" value="InterPro"/>
</dbReference>
<evidence type="ECO:0000313" key="2">
    <source>
        <dbReference type="EMBL" id="PQQ01817.1"/>
    </source>
</evidence>
<proteinExistence type="predicted"/>
<accession>A0A314Y7R8</accession>
<dbReference type="InterPro" id="IPR021099">
    <property type="entry name" value="PORR_domain"/>
</dbReference>
<dbReference type="STRING" id="2094558.A0A314Y7R8"/>
<dbReference type="PANTHER" id="PTHR31476">
    <property type="entry name" value="PROTEIN WHAT'S THIS FACTOR 1 HOMOLOG, CHLOROPLASTIC"/>
    <property type="match status" value="1"/>
</dbReference>
<protein>
    <submittedName>
        <fullName evidence="2">Protein ROOT PRIMORDIUM DEFECTIVE 1</fullName>
    </submittedName>
</protein>
<dbReference type="InterPro" id="IPR045040">
    <property type="entry name" value="PORR_fam"/>
</dbReference>
<dbReference type="PANTHER" id="PTHR31476:SF13">
    <property type="entry name" value="PROTEIN WHAT'S THIS FACTOR 9, MITOCHONDRIAL"/>
    <property type="match status" value="1"/>
</dbReference>
<dbReference type="OrthoDB" id="627307at2759"/>
<evidence type="ECO:0000313" key="3">
    <source>
        <dbReference type="Proteomes" id="UP000250321"/>
    </source>
</evidence>